<dbReference type="SUPFAM" id="SSF57850">
    <property type="entry name" value="RING/U-box"/>
    <property type="match status" value="1"/>
</dbReference>
<organism evidence="3 6">
    <name type="scientific">Rhodococcus erythropolis</name>
    <name type="common">Arthrobacter picolinophilus</name>
    <dbReference type="NCBI Taxonomy" id="1833"/>
    <lineage>
        <taxon>Bacteria</taxon>
        <taxon>Bacillati</taxon>
        <taxon>Actinomycetota</taxon>
        <taxon>Actinomycetes</taxon>
        <taxon>Mycobacteriales</taxon>
        <taxon>Nocardiaceae</taxon>
        <taxon>Rhodococcus</taxon>
        <taxon>Rhodococcus erythropolis group</taxon>
    </lineage>
</organism>
<feature type="domain" description="UBP-type" evidence="2">
    <location>
        <begin position="20"/>
        <end position="106"/>
    </location>
</feature>
<dbReference type="AlphaFoldDB" id="A0A0C2WJR4"/>
<dbReference type="GO" id="GO:0008270">
    <property type="term" value="F:zinc ion binding"/>
    <property type="evidence" value="ECO:0007669"/>
    <property type="project" value="InterPro"/>
</dbReference>
<dbReference type="EMBL" id="MRBO01000307">
    <property type="protein sequence ID" value="KAB2585599.1"/>
    <property type="molecule type" value="Genomic_DNA"/>
</dbReference>
<dbReference type="KEGG" id="reb:XU06_00290"/>
<proteinExistence type="predicted"/>
<evidence type="ECO:0000256" key="1">
    <source>
        <dbReference type="SAM" id="MobiDB-lite"/>
    </source>
</evidence>
<dbReference type="Gene3D" id="3.30.40.10">
    <property type="entry name" value="Zinc/RING finger domain, C3HC4 (zinc finger)"/>
    <property type="match status" value="1"/>
</dbReference>
<dbReference type="Proteomes" id="UP000627573">
    <property type="component" value="Unassembled WGS sequence"/>
</dbReference>
<dbReference type="PROSITE" id="PS50271">
    <property type="entry name" value="ZF_UBP"/>
    <property type="match status" value="1"/>
</dbReference>
<dbReference type="RefSeq" id="WP_019746256.1">
    <property type="nucleotide sequence ID" value="NZ_BHXB01000001.1"/>
</dbReference>
<evidence type="ECO:0000313" key="7">
    <source>
        <dbReference type="Proteomes" id="UP000627573"/>
    </source>
</evidence>
<name>A0A0C2WJR4_RHOER</name>
<protein>
    <submittedName>
        <fullName evidence="4">UBP-type zinc finger domain-containing protein</fullName>
    </submittedName>
</protein>
<gene>
    <name evidence="3" type="ORF">BS297_09605</name>
    <name evidence="4" type="ORF">I3517_33880</name>
    <name evidence="5" type="ORF">QIE55_00600</name>
</gene>
<evidence type="ECO:0000313" key="5">
    <source>
        <dbReference type="EMBL" id="WGV49772.1"/>
    </source>
</evidence>
<dbReference type="InterPro" id="IPR001607">
    <property type="entry name" value="Znf_UBP"/>
</dbReference>
<keyword evidence="7" id="KW-1185">Reference proteome</keyword>
<reference evidence="3 6" key="1">
    <citation type="journal article" date="2017" name="Poromechanics V (2013)">
        <title>Genomic Characterization of the Arsenic-Tolerant Actinobacterium, &lt;i&gt;Rhodococcus erythropolis&lt;/i&gt; S43.</title>
        <authorList>
            <person name="Retamal-Morales G."/>
            <person name="Mehnert M."/>
            <person name="Schwabe R."/>
            <person name="Tischler D."/>
            <person name="Schloemann M."/>
            <person name="Levican G.J."/>
        </authorList>
    </citation>
    <scope>NUCLEOTIDE SEQUENCE [LARGE SCALE GENOMIC DNA]</scope>
    <source>
        <strain evidence="3 6">S43</strain>
    </source>
</reference>
<dbReference type="Pfam" id="PF02148">
    <property type="entry name" value="zf-UBP"/>
    <property type="match status" value="1"/>
</dbReference>
<dbReference type="OMA" id="HAHAIGH"/>
<dbReference type="EMBL" id="CP124545">
    <property type="protein sequence ID" value="WGV49772.1"/>
    <property type="molecule type" value="Genomic_DNA"/>
</dbReference>
<dbReference type="Proteomes" id="UP000325576">
    <property type="component" value="Unassembled WGS sequence"/>
</dbReference>
<reference evidence="4 7" key="2">
    <citation type="submission" date="2020-12" db="EMBL/GenBank/DDBJ databases">
        <title>Draft genome sequence of furan degrading bacterial strain FUR100.</title>
        <authorList>
            <person name="Woiski C."/>
        </authorList>
    </citation>
    <scope>NUCLEOTIDE SEQUENCE [LARGE SCALE GENOMIC DNA]</scope>
    <source>
        <strain evidence="4 7">FUR100</strain>
    </source>
</reference>
<evidence type="ECO:0000313" key="6">
    <source>
        <dbReference type="Proteomes" id="UP000325576"/>
    </source>
</evidence>
<dbReference type="EMBL" id="JAECSB010000101">
    <property type="protein sequence ID" value="MBH5147601.1"/>
    <property type="molecule type" value="Genomic_DNA"/>
</dbReference>
<evidence type="ECO:0000313" key="3">
    <source>
        <dbReference type="EMBL" id="KAB2585599.1"/>
    </source>
</evidence>
<evidence type="ECO:0000259" key="2">
    <source>
        <dbReference type="PROSITE" id="PS50271"/>
    </source>
</evidence>
<feature type="region of interest" description="Disordered" evidence="1">
    <location>
        <begin position="1"/>
        <end position="31"/>
    </location>
</feature>
<dbReference type="Proteomes" id="UP001230933">
    <property type="component" value="Chromosome"/>
</dbReference>
<dbReference type="InterPro" id="IPR013083">
    <property type="entry name" value="Znf_RING/FYVE/PHD"/>
</dbReference>
<accession>A0A0C2WJR4</accession>
<reference evidence="5" key="3">
    <citation type="submission" date="2023-08" db="EMBL/GenBank/DDBJ databases">
        <title>Isolation and Characterization of Rhodococcus erythropolis MGMM8.</title>
        <authorList>
            <person name="Diabankana R.G.C."/>
            <person name="Afordoanyi D.M."/>
            <person name="Validov S.Z."/>
        </authorList>
    </citation>
    <scope>NUCLEOTIDE SEQUENCE</scope>
    <source>
        <strain evidence="5">MGMM8</strain>
    </source>
</reference>
<evidence type="ECO:0000313" key="4">
    <source>
        <dbReference type="EMBL" id="MBH5147601.1"/>
    </source>
</evidence>
<sequence>MKKILKRAAARTQQPAPAPTGCEELTNAPETDPAALTPGVCQECAELGEDNWSHLRMCLSCGHVGCCDSSPHQHATNHYRDTAHPVMRSHEPGESWRWCYVHDLMD</sequence>